<evidence type="ECO:0000313" key="3">
    <source>
        <dbReference type="Proteomes" id="UP000799423"/>
    </source>
</evidence>
<evidence type="ECO:0008006" key="4">
    <source>
        <dbReference type="Google" id="ProtNLM"/>
    </source>
</evidence>
<name>A0A6A7B412_9PLEO</name>
<feature type="region of interest" description="Disordered" evidence="1">
    <location>
        <begin position="94"/>
        <end position="167"/>
    </location>
</feature>
<sequence length="167" mass="18554">MPKAQPQNPSRTFKTRTTGIFKKASYLHEFDESIRIAIFIEKPGSAPLVFTSEEDGISWPPLLQDYVARRGAMVKRPSHYVSLNEGLSRGRVRVVDAGASSPPPPYMREETPDQMDEEELNDQGEDGSPPSYLPVTPRGHSSFGRNSSPLPIPFVLPSKMTLNDAKK</sequence>
<gene>
    <name evidence="2" type="ORF">T440DRAFT_126209</name>
</gene>
<reference evidence="2" key="1">
    <citation type="submission" date="2020-01" db="EMBL/GenBank/DDBJ databases">
        <authorList>
            <consortium name="DOE Joint Genome Institute"/>
            <person name="Haridas S."/>
            <person name="Albert R."/>
            <person name="Binder M."/>
            <person name="Bloem J."/>
            <person name="Labutti K."/>
            <person name="Salamov A."/>
            <person name="Andreopoulos B."/>
            <person name="Baker S.E."/>
            <person name="Barry K."/>
            <person name="Bills G."/>
            <person name="Bluhm B.H."/>
            <person name="Cannon C."/>
            <person name="Castanera R."/>
            <person name="Culley D.E."/>
            <person name="Daum C."/>
            <person name="Ezra D."/>
            <person name="Gonzalez J.B."/>
            <person name="Henrissat B."/>
            <person name="Kuo A."/>
            <person name="Liang C."/>
            <person name="Lipzen A."/>
            <person name="Lutzoni F."/>
            <person name="Magnuson J."/>
            <person name="Mondo S."/>
            <person name="Nolan M."/>
            <person name="Ohm R."/>
            <person name="Pangilinan J."/>
            <person name="Park H.-J."/>
            <person name="Ramirez L."/>
            <person name="Alfaro M."/>
            <person name="Sun H."/>
            <person name="Tritt A."/>
            <person name="Yoshinaga Y."/>
            <person name="Zwiers L.-H."/>
            <person name="Turgeon B.G."/>
            <person name="Goodwin S.B."/>
            <person name="Spatafora J.W."/>
            <person name="Crous P.W."/>
            <person name="Grigoriev I.V."/>
        </authorList>
    </citation>
    <scope>NUCLEOTIDE SEQUENCE</scope>
    <source>
        <strain evidence="2">IPT5</strain>
    </source>
</reference>
<keyword evidence="3" id="KW-1185">Reference proteome</keyword>
<evidence type="ECO:0000313" key="2">
    <source>
        <dbReference type="EMBL" id="KAF2849417.1"/>
    </source>
</evidence>
<dbReference type="EMBL" id="MU006311">
    <property type="protein sequence ID" value="KAF2849417.1"/>
    <property type="molecule type" value="Genomic_DNA"/>
</dbReference>
<protein>
    <recommendedName>
        <fullName evidence="4">MADS-box domain-containing protein</fullName>
    </recommendedName>
</protein>
<dbReference type="AlphaFoldDB" id="A0A6A7B412"/>
<feature type="compositionally biased region" description="Acidic residues" evidence="1">
    <location>
        <begin position="112"/>
        <end position="125"/>
    </location>
</feature>
<accession>A0A6A7B412</accession>
<organism evidence="2 3">
    <name type="scientific">Plenodomus tracheiphilus IPT5</name>
    <dbReference type="NCBI Taxonomy" id="1408161"/>
    <lineage>
        <taxon>Eukaryota</taxon>
        <taxon>Fungi</taxon>
        <taxon>Dikarya</taxon>
        <taxon>Ascomycota</taxon>
        <taxon>Pezizomycotina</taxon>
        <taxon>Dothideomycetes</taxon>
        <taxon>Pleosporomycetidae</taxon>
        <taxon>Pleosporales</taxon>
        <taxon>Pleosporineae</taxon>
        <taxon>Leptosphaeriaceae</taxon>
        <taxon>Plenodomus</taxon>
    </lineage>
</organism>
<evidence type="ECO:0000256" key="1">
    <source>
        <dbReference type="SAM" id="MobiDB-lite"/>
    </source>
</evidence>
<dbReference type="OrthoDB" id="3791716at2759"/>
<dbReference type="Proteomes" id="UP000799423">
    <property type="component" value="Unassembled WGS sequence"/>
</dbReference>
<proteinExistence type="predicted"/>